<gene>
    <name evidence="3" type="ORF">NBEOAGPD_0587</name>
</gene>
<organism evidence="3 4">
    <name type="scientific">Methylobacterium gregans</name>
    <dbReference type="NCBI Taxonomy" id="374424"/>
    <lineage>
        <taxon>Bacteria</taxon>
        <taxon>Pseudomonadati</taxon>
        <taxon>Pseudomonadota</taxon>
        <taxon>Alphaproteobacteria</taxon>
        <taxon>Hyphomicrobiales</taxon>
        <taxon>Methylobacteriaceae</taxon>
        <taxon>Methylobacterium</taxon>
    </lineage>
</organism>
<feature type="compositionally biased region" description="Basic residues" evidence="1">
    <location>
        <begin position="109"/>
        <end position="118"/>
    </location>
</feature>
<dbReference type="RefSeq" id="WP_238301157.1">
    <property type="nucleotide sequence ID" value="NZ_BPQM01000012.1"/>
</dbReference>
<feature type="region of interest" description="Disordered" evidence="1">
    <location>
        <begin position="89"/>
        <end position="118"/>
    </location>
</feature>
<feature type="domain" description="Helix-turn-helix" evidence="2">
    <location>
        <begin position="25"/>
        <end position="79"/>
    </location>
</feature>
<evidence type="ECO:0000313" key="3">
    <source>
        <dbReference type="EMBL" id="GJD77383.1"/>
    </source>
</evidence>
<evidence type="ECO:0000259" key="2">
    <source>
        <dbReference type="Pfam" id="PF12728"/>
    </source>
</evidence>
<evidence type="ECO:0000313" key="4">
    <source>
        <dbReference type="Proteomes" id="UP001055108"/>
    </source>
</evidence>
<dbReference type="EMBL" id="BPQM01000012">
    <property type="protein sequence ID" value="GJD77383.1"/>
    <property type="molecule type" value="Genomic_DNA"/>
</dbReference>
<dbReference type="InterPro" id="IPR041657">
    <property type="entry name" value="HTH_17"/>
</dbReference>
<dbReference type="Pfam" id="PF12728">
    <property type="entry name" value="HTH_17"/>
    <property type="match status" value="1"/>
</dbReference>
<sequence>MLRIHDHEDGPAEAGEIALLLQGALTLQEVAERLGISLRHVQGHVDDGSLVAIDVGRGGDRRSLRVLTDDLEGFVKRRRTAVAKAAPFPNALAGRPKPLPANPDYAQRRAARLARRKP</sequence>
<dbReference type="Proteomes" id="UP001055108">
    <property type="component" value="Unassembled WGS sequence"/>
</dbReference>
<reference evidence="3" key="1">
    <citation type="journal article" date="2016" name="Front. Microbiol.">
        <title>Genome Sequence of the Piezophilic, Mesophilic Sulfate-Reducing Bacterium Desulfovibrio indicus J2T.</title>
        <authorList>
            <person name="Cao J."/>
            <person name="Maignien L."/>
            <person name="Shao Z."/>
            <person name="Alain K."/>
            <person name="Jebbar M."/>
        </authorList>
    </citation>
    <scope>NUCLEOTIDE SEQUENCE</scope>
    <source>
        <strain evidence="3">NBRC 103626</strain>
    </source>
</reference>
<evidence type="ECO:0000256" key="1">
    <source>
        <dbReference type="SAM" id="MobiDB-lite"/>
    </source>
</evidence>
<protein>
    <recommendedName>
        <fullName evidence="2">Helix-turn-helix domain-containing protein</fullName>
    </recommendedName>
</protein>
<dbReference type="AlphaFoldDB" id="A0AA37HLJ7"/>
<name>A0AA37HLJ7_9HYPH</name>
<proteinExistence type="predicted"/>
<keyword evidence="4" id="KW-1185">Reference proteome</keyword>
<accession>A0AA37HLJ7</accession>
<comment type="caution">
    <text evidence="3">The sequence shown here is derived from an EMBL/GenBank/DDBJ whole genome shotgun (WGS) entry which is preliminary data.</text>
</comment>
<reference evidence="3" key="2">
    <citation type="submission" date="2021-08" db="EMBL/GenBank/DDBJ databases">
        <authorList>
            <person name="Tani A."/>
            <person name="Ola A."/>
            <person name="Ogura Y."/>
            <person name="Katsura K."/>
            <person name="Hayashi T."/>
        </authorList>
    </citation>
    <scope>NUCLEOTIDE SEQUENCE</scope>
    <source>
        <strain evidence="3">NBRC 103626</strain>
    </source>
</reference>